<sequence>MEYGFREPRKRPNKINFLLLTLLLAGQWPVYAQTDSTAALRSGTATQSAATLPKIEVSPDTTATSGPASAQNKVKLFFNFDARGTFIQHKHINVFGVNAGITFGEKRNRLTAGYYWLGYNAARRLVNWRKMFPNPLNLSYYTATDVRFANFAYWHTAIRNKRWVLSTPLEIGIGNESTRFRDLFDSVASGSRKDYFIPLQVGVYAEYRALRWAGINSQIGYRNALSSGEFRERFSGFYYSYGINLYPEAIWQDFKKWNKRKSKPQVLDNAAAPFGH</sequence>
<keyword evidence="3" id="KW-1185">Reference proteome</keyword>
<reference evidence="2 3" key="1">
    <citation type="submission" date="2023-07" db="EMBL/GenBank/DDBJ databases">
        <title>Sorghum-associated microbial communities from plants grown in Nebraska, USA.</title>
        <authorList>
            <person name="Schachtman D."/>
        </authorList>
    </citation>
    <scope>NUCLEOTIDE SEQUENCE [LARGE SCALE GENOMIC DNA]</scope>
    <source>
        <strain evidence="2 3">BE57</strain>
    </source>
</reference>
<organism evidence="2 3">
    <name type="scientific">Dyadobacter fermentans</name>
    <dbReference type="NCBI Taxonomy" id="94254"/>
    <lineage>
        <taxon>Bacteria</taxon>
        <taxon>Pseudomonadati</taxon>
        <taxon>Bacteroidota</taxon>
        <taxon>Cytophagia</taxon>
        <taxon>Cytophagales</taxon>
        <taxon>Spirosomataceae</taxon>
        <taxon>Dyadobacter</taxon>
    </lineage>
</organism>
<evidence type="ECO:0000313" key="3">
    <source>
        <dbReference type="Proteomes" id="UP001264980"/>
    </source>
</evidence>
<name>A0ABU1R5J4_9BACT</name>
<protein>
    <recommendedName>
        <fullName evidence="4">Outer membrane protein beta-barrel domain-containing protein</fullName>
    </recommendedName>
</protein>
<evidence type="ECO:0000256" key="1">
    <source>
        <dbReference type="SAM" id="SignalP"/>
    </source>
</evidence>
<keyword evidence="1" id="KW-0732">Signal</keyword>
<accession>A0ABU1R5J4</accession>
<dbReference type="Proteomes" id="UP001264980">
    <property type="component" value="Unassembled WGS sequence"/>
</dbReference>
<feature type="signal peptide" evidence="1">
    <location>
        <begin position="1"/>
        <end position="32"/>
    </location>
</feature>
<dbReference type="EMBL" id="JAVDTI010000007">
    <property type="protein sequence ID" value="MDR6808687.1"/>
    <property type="molecule type" value="Genomic_DNA"/>
</dbReference>
<gene>
    <name evidence="2" type="ORF">J2W84_005751</name>
</gene>
<evidence type="ECO:0008006" key="4">
    <source>
        <dbReference type="Google" id="ProtNLM"/>
    </source>
</evidence>
<evidence type="ECO:0000313" key="2">
    <source>
        <dbReference type="EMBL" id="MDR6808687.1"/>
    </source>
</evidence>
<comment type="caution">
    <text evidence="2">The sequence shown here is derived from an EMBL/GenBank/DDBJ whole genome shotgun (WGS) entry which is preliminary data.</text>
</comment>
<feature type="chain" id="PRO_5045410204" description="Outer membrane protein beta-barrel domain-containing protein" evidence="1">
    <location>
        <begin position="33"/>
        <end position="276"/>
    </location>
</feature>
<proteinExistence type="predicted"/>